<evidence type="ECO:0000256" key="4">
    <source>
        <dbReference type="ARBA" id="ARBA00022729"/>
    </source>
</evidence>
<evidence type="ECO:0000256" key="6">
    <source>
        <dbReference type="ARBA" id="ARBA00023139"/>
    </source>
</evidence>
<sequence length="419" mass="46259">MTKNKFLTCIRLTFLIGMLLGLLSLTGCWSADEINDLATIDVIGIDENDAGKVEVTAIITRPQTLFPDTAVEGKGQNKILAETTTGDSILEALGKISGSVPERIYFGHTSLIVFGEQAARESMLASLDFLKREDDFRPNIQLLVTRGAAKQIVKTIPQFNISLGLELNDLLTSNRYAATGMVKDVSQFMEALSSEAADPYTGVLHSAKEHGIDADNQEQTTHKQSKGNRQNQRQNVPKAISLEGAAAFKGGQLKGILNEQETRGLMAMEGDLQNQVFVLNCGKNQGNATVTVTNSNSKLSPSIADNTPKMAIDIQIEGDIGQLTCFDVNINSQQMERFNQQLEDLVRRDVFNVLDKVKNRWQTDIFGFGQAFYRKHPGDWKQMAPQWRNGLLKKMGIDVTVSTNISRYGEMKDPAKPDK</sequence>
<dbReference type="PANTHER" id="PTHR35789:SF1">
    <property type="entry name" value="SPORE GERMINATION PROTEIN B3"/>
    <property type="match status" value="1"/>
</dbReference>
<keyword evidence="11" id="KW-1185">Reference proteome</keyword>
<evidence type="ECO:0000313" key="10">
    <source>
        <dbReference type="EMBL" id="MFD1361036.1"/>
    </source>
</evidence>
<dbReference type="Pfam" id="PF05504">
    <property type="entry name" value="Spore_GerAC"/>
    <property type="match status" value="1"/>
</dbReference>
<proteinExistence type="inferred from homology"/>
<keyword evidence="4" id="KW-0732">Signal</keyword>
<gene>
    <name evidence="10" type="ORF">ACFQ4A_05045</name>
</gene>
<evidence type="ECO:0000259" key="9">
    <source>
        <dbReference type="Pfam" id="PF25198"/>
    </source>
</evidence>
<dbReference type="InterPro" id="IPR008844">
    <property type="entry name" value="Spore_GerAC-like"/>
</dbReference>
<dbReference type="EMBL" id="JBHTNH010000005">
    <property type="protein sequence ID" value="MFD1361036.1"/>
    <property type="molecule type" value="Genomic_DNA"/>
</dbReference>
<organism evidence="10 11">
    <name type="scientific">Lentibacillus salinarum</name>
    <dbReference type="NCBI Taxonomy" id="446820"/>
    <lineage>
        <taxon>Bacteria</taxon>
        <taxon>Bacillati</taxon>
        <taxon>Bacillota</taxon>
        <taxon>Bacilli</taxon>
        <taxon>Bacillales</taxon>
        <taxon>Bacillaceae</taxon>
        <taxon>Lentibacillus</taxon>
    </lineage>
</organism>
<dbReference type="Proteomes" id="UP001597178">
    <property type="component" value="Unassembled WGS sequence"/>
</dbReference>
<evidence type="ECO:0000256" key="2">
    <source>
        <dbReference type="ARBA" id="ARBA00007886"/>
    </source>
</evidence>
<evidence type="ECO:0000259" key="8">
    <source>
        <dbReference type="Pfam" id="PF05504"/>
    </source>
</evidence>
<dbReference type="InterPro" id="IPR057336">
    <property type="entry name" value="GerAC_N"/>
</dbReference>
<keyword evidence="3" id="KW-0309">Germination</keyword>
<evidence type="ECO:0000256" key="1">
    <source>
        <dbReference type="ARBA" id="ARBA00004635"/>
    </source>
</evidence>
<dbReference type="InterPro" id="IPR038501">
    <property type="entry name" value="Spore_GerAC_C_sf"/>
</dbReference>
<comment type="subcellular location">
    <subcellularLocation>
        <location evidence="1">Membrane</location>
        <topology evidence="1">Lipid-anchor</topology>
    </subcellularLocation>
</comment>
<evidence type="ECO:0000256" key="3">
    <source>
        <dbReference type="ARBA" id="ARBA00022544"/>
    </source>
</evidence>
<protein>
    <submittedName>
        <fullName evidence="10">Ger(X)C family spore germination protein</fullName>
    </submittedName>
</protein>
<name>A0ABW3ZRM1_9BACI</name>
<feature type="domain" description="Spore germination protein N-terminal" evidence="9">
    <location>
        <begin position="32"/>
        <end position="204"/>
    </location>
</feature>
<dbReference type="NCBIfam" id="TIGR02887">
    <property type="entry name" value="spore_ger_x_C"/>
    <property type="match status" value="1"/>
</dbReference>
<dbReference type="Pfam" id="PF25198">
    <property type="entry name" value="Spore_GerAC_N"/>
    <property type="match status" value="1"/>
</dbReference>
<accession>A0ABW3ZRM1</accession>
<dbReference type="Gene3D" id="3.30.300.210">
    <property type="entry name" value="Nutrient germinant receptor protein C, domain 3"/>
    <property type="match status" value="1"/>
</dbReference>
<evidence type="ECO:0000256" key="7">
    <source>
        <dbReference type="ARBA" id="ARBA00023288"/>
    </source>
</evidence>
<dbReference type="InterPro" id="IPR046953">
    <property type="entry name" value="Spore_GerAC-like_C"/>
</dbReference>
<feature type="domain" description="Spore germination GerAC-like C-terminal" evidence="8">
    <location>
        <begin position="243"/>
        <end position="409"/>
    </location>
</feature>
<comment type="caution">
    <text evidence="10">The sequence shown here is derived from an EMBL/GenBank/DDBJ whole genome shotgun (WGS) entry which is preliminary data.</text>
</comment>
<keyword evidence="7" id="KW-0449">Lipoprotein</keyword>
<comment type="similarity">
    <text evidence="2">Belongs to the GerABKC lipoprotein family.</text>
</comment>
<keyword evidence="5" id="KW-0472">Membrane</keyword>
<keyword evidence="6" id="KW-0564">Palmitate</keyword>
<dbReference type="PROSITE" id="PS51257">
    <property type="entry name" value="PROKAR_LIPOPROTEIN"/>
    <property type="match status" value="1"/>
</dbReference>
<evidence type="ECO:0000256" key="5">
    <source>
        <dbReference type="ARBA" id="ARBA00023136"/>
    </source>
</evidence>
<dbReference type="PANTHER" id="PTHR35789">
    <property type="entry name" value="SPORE GERMINATION PROTEIN B3"/>
    <property type="match status" value="1"/>
</dbReference>
<evidence type="ECO:0000313" key="11">
    <source>
        <dbReference type="Proteomes" id="UP001597178"/>
    </source>
</evidence>
<dbReference type="RefSeq" id="WP_382398221.1">
    <property type="nucleotide sequence ID" value="NZ_JBHTNH010000005.1"/>
</dbReference>
<reference evidence="11" key="1">
    <citation type="journal article" date="2019" name="Int. J. Syst. Evol. Microbiol.">
        <title>The Global Catalogue of Microorganisms (GCM) 10K type strain sequencing project: providing services to taxonomists for standard genome sequencing and annotation.</title>
        <authorList>
            <consortium name="The Broad Institute Genomics Platform"/>
            <consortium name="The Broad Institute Genome Sequencing Center for Infectious Disease"/>
            <person name="Wu L."/>
            <person name="Ma J."/>
        </authorList>
    </citation>
    <scope>NUCLEOTIDE SEQUENCE [LARGE SCALE GENOMIC DNA]</scope>
    <source>
        <strain evidence="11">CCUG 54822</strain>
    </source>
</reference>